<dbReference type="KEGG" id="mbur:EQU24_15060"/>
<dbReference type="CDD" id="cd00118">
    <property type="entry name" value="LysM"/>
    <property type="match status" value="3"/>
</dbReference>
<dbReference type="GO" id="GO:0016020">
    <property type="term" value="C:membrane"/>
    <property type="evidence" value="ECO:0007669"/>
    <property type="project" value="InterPro"/>
</dbReference>
<evidence type="ECO:0000313" key="4">
    <source>
        <dbReference type="Proteomes" id="UP000305881"/>
    </source>
</evidence>
<dbReference type="SUPFAM" id="SSF54106">
    <property type="entry name" value="LysM domain"/>
    <property type="match status" value="3"/>
</dbReference>
<evidence type="ECO:0000313" key="3">
    <source>
        <dbReference type="EMBL" id="QCW83415.1"/>
    </source>
</evidence>
<dbReference type="GO" id="GO:0008932">
    <property type="term" value="F:lytic endotransglycosylase activity"/>
    <property type="evidence" value="ECO:0007669"/>
    <property type="project" value="TreeGrafter"/>
</dbReference>
<dbReference type="InterPro" id="IPR023346">
    <property type="entry name" value="Lysozyme-like_dom_sf"/>
</dbReference>
<accession>A0A4V1IK24</accession>
<dbReference type="Gene3D" id="3.10.350.10">
    <property type="entry name" value="LysM domain"/>
    <property type="match status" value="3"/>
</dbReference>
<evidence type="ECO:0000259" key="2">
    <source>
        <dbReference type="PROSITE" id="PS51782"/>
    </source>
</evidence>
<organism evidence="3 4">
    <name type="scientific">Methylotuvimicrobium buryatense</name>
    <name type="common">Methylomicrobium buryatense</name>
    <dbReference type="NCBI Taxonomy" id="95641"/>
    <lineage>
        <taxon>Bacteria</taxon>
        <taxon>Pseudomonadati</taxon>
        <taxon>Pseudomonadota</taxon>
        <taxon>Gammaproteobacteria</taxon>
        <taxon>Methylococcales</taxon>
        <taxon>Methylococcaceae</taxon>
        <taxon>Methylotuvimicrobium</taxon>
    </lineage>
</organism>
<dbReference type="CDD" id="cd16894">
    <property type="entry name" value="MltD-like"/>
    <property type="match status" value="1"/>
</dbReference>
<keyword evidence="4" id="KW-1185">Reference proteome</keyword>
<dbReference type="Pfam" id="PF01476">
    <property type="entry name" value="LysM"/>
    <property type="match status" value="3"/>
</dbReference>
<dbReference type="Proteomes" id="UP000305881">
    <property type="component" value="Chromosome"/>
</dbReference>
<dbReference type="PANTHER" id="PTHR33734:SF22">
    <property type="entry name" value="MEMBRANE-BOUND LYTIC MUREIN TRANSGLYCOSYLASE D"/>
    <property type="match status" value="1"/>
</dbReference>
<feature type="domain" description="LysM" evidence="2">
    <location>
        <begin position="488"/>
        <end position="532"/>
    </location>
</feature>
<dbReference type="EMBL" id="CP035467">
    <property type="protein sequence ID" value="QCW83415.1"/>
    <property type="molecule type" value="Genomic_DNA"/>
</dbReference>
<dbReference type="PROSITE" id="PS51257">
    <property type="entry name" value="PROKAR_LIPOPROTEIN"/>
    <property type="match status" value="1"/>
</dbReference>
<dbReference type="SMART" id="SM00257">
    <property type="entry name" value="LysM"/>
    <property type="match status" value="3"/>
</dbReference>
<dbReference type="OrthoDB" id="9815002at2"/>
<name>A0A4V1IK24_METBY</name>
<sequence length="538" mass="60477">MPKTNSNRSLTLFSFLILTLSAGCTQQPTKSSLSISQKPPLVKRDDYKPRLNKLKFAKSKKESLFKSGNHSIWERLVSLYALPEVENERIDKEINWFLKNPEYLMRVQKRAEPYLHLILEEIESKNIPGELALLPVVESAFRPDAYSPAHASGLWQFIPETGRLYGLKQNNWYDGRRDVYASTQAATKFLKDLSDNFEGDWLLALASYNWGRGNVQKSIDRNLAQDLPTDYWSLKMPNETFNYVPRLLAVAKIFANPDQYNIPLYEIPDQPYFEVVDLDTQLDLQKAAELAQTSVDEIKRLNPAFKRNATAPNGPHRLLIPVDQVSIFKENLAKLPVAERYTQAPAPVVPDNARVKAVTNQKIKHTIRPGESLGLIARKYQTSVGAIRTANRLGKADHIQSGKSLIIPTSGKSTVAAKSAPTTAKPVIYTVKSGDTFWKISRQFSVSTQEIYQWNKLNANSNLKAGQKLTINKGSQIVAKANPSSQPINYTVQPGDSLMQISRKFKVPVSDLLKWNSTSVDKILKPGQQLKVLADKST</sequence>
<dbReference type="PROSITE" id="PS51782">
    <property type="entry name" value="LYSM"/>
    <property type="match status" value="3"/>
</dbReference>
<protein>
    <submittedName>
        <fullName evidence="3">LysM peptidoglycan-binding domain-containing protein</fullName>
    </submittedName>
</protein>
<dbReference type="InterPro" id="IPR000189">
    <property type="entry name" value="Transglyc_AS"/>
</dbReference>
<dbReference type="InterPro" id="IPR018392">
    <property type="entry name" value="LysM"/>
</dbReference>
<dbReference type="Gene3D" id="1.10.530.10">
    <property type="match status" value="1"/>
</dbReference>
<feature type="domain" description="LysM" evidence="2">
    <location>
        <begin position="363"/>
        <end position="407"/>
    </location>
</feature>
<gene>
    <name evidence="3" type="ORF">EQU24_15060</name>
</gene>
<comment type="similarity">
    <text evidence="1">Belongs to the transglycosylase Slt family.</text>
</comment>
<proteinExistence type="inferred from homology"/>
<dbReference type="SUPFAM" id="SSF53955">
    <property type="entry name" value="Lysozyme-like"/>
    <property type="match status" value="1"/>
</dbReference>
<dbReference type="PROSITE" id="PS00922">
    <property type="entry name" value="TRANSGLYCOSYLASE"/>
    <property type="match status" value="1"/>
</dbReference>
<dbReference type="GO" id="GO:0000270">
    <property type="term" value="P:peptidoglycan metabolic process"/>
    <property type="evidence" value="ECO:0007669"/>
    <property type="project" value="InterPro"/>
</dbReference>
<dbReference type="Pfam" id="PF01464">
    <property type="entry name" value="SLT"/>
    <property type="match status" value="1"/>
</dbReference>
<dbReference type="RefSeq" id="WP_017838708.1">
    <property type="nucleotide sequence ID" value="NZ_CP035467.1"/>
</dbReference>
<dbReference type="STRING" id="675511.GCA_000341735_00038"/>
<reference evidence="4" key="1">
    <citation type="journal article" date="2019" name="J. Bacteriol.">
        <title>A Mutagenic Screen Identifies a TonB-Dependent Receptor Required for the Lanthanide Metal Switch in the Type I Methanotroph 'Methylotuvimicrobium buryatense' 5GB1C.</title>
        <authorList>
            <person name="Groom J.D."/>
            <person name="Ford S.M."/>
            <person name="Pesesky M.W."/>
            <person name="Lidstrom M.E."/>
        </authorList>
    </citation>
    <scope>NUCLEOTIDE SEQUENCE [LARGE SCALE GENOMIC DNA]</scope>
    <source>
        <strain evidence="4">5GB1C</strain>
    </source>
</reference>
<dbReference type="PANTHER" id="PTHR33734">
    <property type="entry name" value="LYSM DOMAIN-CONTAINING GPI-ANCHORED PROTEIN 2"/>
    <property type="match status" value="1"/>
</dbReference>
<feature type="domain" description="LysM" evidence="2">
    <location>
        <begin position="427"/>
        <end position="471"/>
    </location>
</feature>
<dbReference type="InterPro" id="IPR008258">
    <property type="entry name" value="Transglycosylase_SLT_dom_1"/>
</dbReference>
<dbReference type="InterPro" id="IPR036779">
    <property type="entry name" value="LysM_dom_sf"/>
</dbReference>
<dbReference type="AlphaFoldDB" id="A0A4V1IK24"/>
<evidence type="ECO:0000256" key="1">
    <source>
        <dbReference type="ARBA" id="ARBA00007734"/>
    </source>
</evidence>